<comment type="subcellular location">
    <subcellularLocation>
        <location evidence="1">Secreted</location>
    </subcellularLocation>
</comment>
<keyword evidence="3" id="KW-0964">Secreted</keyword>
<feature type="chain" id="PRO_5027069396" evidence="5">
    <location>
        <begin position="21"/>
        <end position="297"/>
    </location>
</feature>
<reference evidence="8" key="1">
    <citation type="submission" date="2025-08" db="UniProtKB">
        <authorList>
            <consortium name="RefSeq"/>
        </authorList>
    </citation>
    <scope>IDENTIFICATION</scope>
</reference>
<evidence type="ECO:0000256" key="1">
    <source>
        <dbReference type="ARBA" id="ARBA00004613"/>
    </source>
</evidence>
<dbReference type="RefSeq" id="XP_029299623.1">
    <property type="nucleotide sequence ID" value="XM_029443763.1"/>
</dbReference>
<keyword evidence="7" id="KW-1185">Reference proteome</keyword>
<keyword evidence="5" id="KW-0732">Signal</keyword>
<dbReference type="PANTHER" id="PTHR12274:SF3">
    <property type="entry name" value="PROGRANULIN"/>
    <property type="match status" value="1"/>
</dbReference>
<keyword evidence="4" id="KW-1015">Disulfide bond</keyword>
<evidence type="ECO:0000313" key="7">
    <source>
        <dbReference type="Proteomes" id="UP000504630"/>
    </source>
</evidence>
<organism evidence="7 8">
    <name type="scientific">Cottoperca gobio</name>
    <name type="common">Frogmouth</name>
    <name type="synonym">Aphritis gobio</name>
    <dbReference type="NCBI Taxonomy" id="56716"/>
    <lineage>
        <taxon>Eukaryota</taxon>
        <taxon>Metazoa</taxon>
        <taxon>Chordata</taxon>
        <taxon>Craniata</taxon>
        <taxon>Vertebrata</taxon>
        <taxon>Euteleostomi</taxon>
        <taxon>Actinopterygii</taxon>
        <taxon>Neopterygii</taxon>
        <taxon>Teleostei</taxon>
        <taxon>Neoteleostei</taxon>
        <taxon>Acanthomorphata</taxon>
        <taxon>Eupercaria</taxon>
        <taxon>Perciformes</taxon>
        <taxon>Notothenioidei</taxon>
        <taxon>Bovichtidae</taxon>
        <taxon>Cottoperca</taxon>
    </lineage>
</organism>
<dbReference type="InterPro" id="IPR000118">
    <property type="entry name" value="Granulin"/>
</dbReference>
<gene>
    <name evidence="8" type="primary">LOC115016097</name>
</gene>
<sequence length="297" mass="32883">MLRITLCLFVGVFVWEFASCSITCPDGEVCSDHATCCKTKHGYSCCPYPNAVCCADMEHCCPSGFRCNSVTQMCDKEPWMKILMVQKEAAEKPSIPVLPIYPLQELKSNHVADQQKSSIVHCDNYYACPDRTTCCRHPTGVWFCCPYSPGRCCLDGFHCCPYGFDCDLTYTHCVRQGLRYPFISKESLPSVPAVPISTLEDKISLQETPMTALTEASGGIAETRVIRCDTAFYCPSGTTCCKDLTGHLSCCPYPLGQCCKDGKHCCEYGYNCDPTSMSCRRGYSQIPSGAQERAKTD</sequence>
<dbReference type="Gene3D" id="2.10.25.160">
    <property type="entry name" value="Granulin"/>
    <property type="match status" value="3"/>
</dbReference>
<dbReference type="PANTHER" id="PTHR12274">
    <property type="entry name" value="GRANULIN"/>
    <property type="match status" value="1"/>
</dbReference>
<dbReference type="SUPFAM" id="SSF57277">
    <property type="entry name" value="Granulin repeat"/>
    <property type="match status" value="2"/>
</dbReference>
<evidence type="ECO:0000259" key="6">
    <source>
        <dbReference type="PROSITE" id="PS00799"/>
    </source>
</evidence>
<evidence type="ECO:0000256" key="4">
    <source>
        <dbReference type="ARBA" id="ARBA00023157"/>
    </source>
</evidence>
<dbReference type="InterPro" id="IPR037277">
    <property type="entry name" value="Granulin_sf"/>
</dbReference>
<protein>
    <submittedName>
        <fullName evidence="8">Progranulin-like</fullName>
    </submittedName>
</protein>
<accession>A0A6J2QMK3</accession>
<feature type="domain" description="Granulins" evidence="6">
    <location>
        <begin position="54"/>
        <end position="67"/>
    </location>
</feature>
<dbReference type="OrthoDB" id="5949339at2759"/>
<feature type="signal peptide" evidence="5">
    <location>
        <begin position="1"/>
        <end position="20"/>
    </location>
</feature>
<comment type="similarity">
    <text evidence="2">Belongs to the granulin family.</text>
</comment>
<dbReference type="PROSITE" id="PS00799">
    <property type="entry name" value="GRANULINS"/>
    <property type="match status" value="2"/>
</dbReference>
<feature type="domain" description="Granulins" evidence="6">
    <location>
        <begin position="153"/>
        <end position="166"/>
    </location>
</feature>
<proteinExistence type="inferred from homology"/>
<dbReference type="Pfam" id="PF00396">
    <property type="entry name" value="Granulin"/>
    <property type="match status" value="3"/>
</dbReference>
<dbReference type="GO" id="GO:0005576">
    <property type="term" value="C:extracellular region"/>
    <property type="evidence" value="ECO:0007669"/>
    <property type="project" value="UniProtKB-SubCell"/>
</dbReference>
<dbReference type="AlphaFoldDB" id="A0A6J2QMK3"/>
<evidence type="ECO:0000256" key="3">
    <source>
        <dbReference type="ARBA" id="ARBA00022525"/>
    </source>
</evidence>
<dbReference type="KEGG" id="cgob:115016097"/>
<evidence type="ECO:0000313" key="8">
    <source>
        <dbReference type="RefSeq" id="XP_029299623.1"/>
    </source>
</evidence>
<evidence type="ECO:0000256" key="5">
    <source>
        <dbReference type="SAM" id="SignalP"/>
    </source>
</evidence>
<dbReference type="InParanoid" id="A0A6J2QMK3"/>
<name>A0A6J2QMK3_COTGO</name>
<dbReference type="SMART" id="SM00277">
    <property type="entry name" value="GRAN"/>
    <property type="match status" value="3"/>
</dbReference>
<evidence type="ECO:0000256" key="2">
    <source>
        <dbReference type="ARBA" id="ARBA00010093"/>
    </source>
</evidence>
<dbReference type="Proteomes" id="UP000504630">
    <property type="component" value="Chromosome 11"/>
</dbReference>
<dbReference type="InterPro" id="IPR039036">
    <property type="entry name" value="Granulin_fam"/>
</dbReference>
<dbReference type="GeneID" id="115016097"/>